<protein>
    <submittedName>
        <fullName evidence="1">Uncharacterized protein</fullName>
    </submittedName>
</protein>
<evidence type="ECO:0000313" key="1">
    <source>
        <dbReference type="EMBL" id="CAB53268.1"/>
    </source>
</evidence>
<dbReference type="HOGENOM" id="CLU_3412919_0_0_11"/>
<keyword evidence="2" id="KW-1185">Reference proteome</keyword>
<dbReference type="InParanoid" id="Q9S1R3"/>
<accession>Q9S1R3</accession>
<dbReference type="Proteomes" id="UP000001973">
    <property type="component" value="Chromosome"/>
</dbReference>
<organism evidence="1 2">
    <name type="scientific">Streptomyces coelicolor (strain ATCC BAA-471 / A3(2) / M145)</name>
    <dbReference type="NCBI Taxonomy" id="100226"/>
    <lineage>
        <taxon>Bacteria</taxon>
        <taxon>Bacillati</taxon>
        <taxon>Actinomycetota</taxon>
        <taxon>Actinomycetes</taxon>
        <taxon>Kitasatosporales</taxon>
        <taxon>Streptomycetaceae</taxon>
        <taxon>Streptomyces</taxon>
        <taxon>Streptomyces albidoflavus group</taxon>
    </lineage>
</organism>
<dbReference type="KEGG" id="sco:SCO0228"/>
<dbReference type="PIR" id="T37143">
    <property type="entry name" value="T37143"/>
</dbReference>
<dbReference type="EMBL" id="AL939104">
    <property type="protein sequence ID" value="CAB53268.1"/>
    <property type="molecule type" value="Genomic_DNA"/>
</dbReference>
<dbReference type="STRING" id="100226.gene:17757812"/>
<dbReference type="PaxDb" id="100226-SCO0228"/>
<sequence>MRNPVVTSPIVGVTKPTQPADAIAAVDV</sequence>
<reference evidence="1 2" key="2">
    <citation type="journal article" date="2002" name="Nature">
        <title>Complete genome sequence of the model actinomycete Streptomyces coelicolor A3(2).</title>
        <authorList>
            <person name="Bentley S.D."/>
            <person name="Chater K.F."/>
            <person name="Cerdeno-Tarraga A.M."/>
            <person name="Challis G.L."/>
            <person name="Thomson N.R."/>
            <person name="James K.D."/>
            <person name="Harris D.E."/>
            <person name="Quail M.A."/>
            <person name="Kieser H."/>
            <person name="Harper D."/>
            <person name="Bateman A."/>
            <person name="Brown S."/>
            <person name="Chandra G."/>
            <person name="Chen C.W."/>
            <person name="Collins M."/>
            <person name="Cronin A."/>
            <person name="Fraser A."/>
            <person name="Goble A."/>
            <person name="Hidalgo J."/>
            <person name="Hornsby T."/>
            <person name="Howarth S."/>
            <person name="Huang C.H."/>
            <person name="Kieser T."/>
            <person name="Larke L."/>
            <person name="Murphy L."/>
            <person name="Oliver K."/>
            <person name="O'Neil S."/>
            <person name="Rabbinowitsch E."/>
            <person name="Rajandream M.A."/>
            <person name="Rutherford K."/>
            <person name="Rutter S."/>
            <person name="Seeger K."/>
            <person name="Saunders D."/>
            <person name="Sharp S."/>
            <person name="Squares R."/>
            <person name="Squares S."/>
            <person name="Taylor K."/>
            <person name="Warren T."/>
            <person name="Wietzorrek A."/>
            <person name="Woodward J."/>
            <person name="Barrell B.G."/>
            <person name="Parkhill J."/>
            <person name="Hopwood D.A."/>
        </authorList>
    </citation>
    <scope>NUCLEOTIDE SEQUENCE [LARGE SCALE GENOMIC DNA]</scope>
    <source>
        <strain evidence="2">ATCC BAA-471 / A3(2) / M145</strain>
    </source>
</reference>
<name>Q9S1R3_STRCO</name>
<evidence type="ECO:0000313" key="2">
    <source>
        <dbReference type="Proteomes" id="UP000001973"/>
    </source>
</evidence>
<proteinExistence type="predicted"/>
<dbReference type="AlphaFoldDB" id="Q9S1R3"/>
<gene>
    <name evidence="1" type="ordered locus">SCO0228</name>
    <name evidence="1" type="ORF">SCJ9A.07</name>
</gene>
<reference evidence="1 2" key="1">
    <citation type="journal article" date="1996" name="Mol. Microbiol.">
        <title>A set of ordered cosmids and a detailed genetic and physical map for the 8 Mb Streptomyces coelicolor A3(2) chromosome.</title>
        <authorList>
            <person name="Redenbach M."/>
            <person name="Kieser H.M."/>
            <person name="Denapaite D."/>
            <person name="Eichner A."/>
            <person name="Cullum J."/>
            <person name="Kinashi H."/>
            <person name="Hopwood D.A."/>
        </authorList>
    </citation>
    <scope>NUCLEOTIDE SEQUENCE [LARGE SCALE GENOMIC DNA]</scope>
    <source>
        <strain evidence="2">ATCC BAA-471 / A3(2) / M145</strain>
    </source>
</reference>
<dbReference type="EMBL" id="AL645882">
    <property type="protein sequence ID" value="CAB53268.1"/>
    <property type="molecule type" value="Genomic_DNA"/>
</dbReference>